<name>A0ABS1JBF7_9BACL</name>
<accession>A0ABS1JBF7</accession>
<dbReference type="Proteomes" id="UP000602284">
    <property type="component" value="Unassembled WGS sequence"/>
</dbReference>
<organism evidence="1 2">
    <name type="scientific">Tumebacillus amylolyticus</name>
    <dbReference type="NCBI Taxonomy" id="2801339"/>
    <lineage>
        <taxon>Bacteria</taxon>
        <taxon>Bacillati</taxon>
        <taxon>Bacillota</taxon>
        <taxon>Bacilli</taxon>
        <taxon>Bacillales</taxon>
        <taxon>Alicyclobacillaceae</taxon>
        <taxon>Tumebacillus</taxon>
    </lineage>
</organism>
<comment type="caution">
    <text evidence="1">The sequence shown here is derived from an EMBL/GenBank/DDBJ whole genome shotgun (WGS) entry which is preliminary data.</text>
</comment>
<evidence type="ECO:0000313" key="1">
    <source>
        <dbReference type="EMBL" id="MBL0387570.1"/>
    </source>
</evidence>
<proteinExistence type="predicted"/>
<reference evidence="1 2" key="1">
    <citation type="submission" date="2021-01" db="EMBL/GenBank/DDBJ databases">
        <title>Tumebacillus sp. strain ITR2 16S ribosomal RNA gene Genome sequencing and assembly.</title>
        <authorList>
            <person name="Kang M."/>
        </authorList>
    </citation>
    <scope>NUCLEOTIDE SEQUENCE [LARGE SCALE GENOMIC DNA]</scope>
    <source>
        <strain evidence="1 2">ITR2</strain>
    </source>
</reference>
<dbReference type="EMBL" id="JAEQNB010000004">
    <property type="protein sequence ID" value="MBL0387570.1"/>
    <property type="molecule type" value="Genomic_DNA"/>
</dbReference>
<sequence length="104" mass="12013">MDGAEYLMIFTTNQIDEPLVDNPNTHYRPKSESCKKYVDQTSDLKIKKKYAGKWDFYFPYEMEFAVSPSLRELFEAEGIQGMSYRPIYTNRVAIGGHERNASGS</sequence>
<dbReference type="RefSeq" id="WP_201635709.1">
    <property type="nucleotide sequence ID" value="NZ_JAEQNB010000004.1"/>
</dbReference>
<gene>
    <name evidence="1" type="ORF">JJB07_13065</name>
</gene>
<evidence type="ECO:0000313" key="2">
    <source>
        <dbReference type="Proteomes" id="UP000602284"/>
    </source>
</evidence>
<protein>
    <submittedName>
        <fullName evidence="1">Uncharacterized protein</fullName>
    </submittedName>
</protein>
<keyword evidence="2" id="KW-1185">Reference proteome</keyword>